<dbReference type="Gene3D" id="3.55.50.30">
    <property type="match status" value="1"/>
</dbReference>
<comment type="subcellular location">
    <subcellularLocation>
        <location evidence="1 7">Cell outer membrane</location>
        <topology evidence="1 7">Multi-pass membrane protein</topology>
    </subcellularLocation>
</comment>
<gene>
    <name evidence="10" type="ORF">E4S40_03345</name>
</gene>
<proteinExistence type="inferred from homology"/>
<dbReference type="SUPFAM" id="SSF56935">
    <property type="entry name" value="Porins"/>
    <property type="match status" value="1"/>
</dbReference>
<dbReference type="InterPro" id="IPR037066">
    <property type="entry name" value="Plug_dom_sf"/>
</dbReference>
<evidence type="ECO:0000256" key="8">
    <source>
        <dbReference type="SAM" id="MobiDB-lite"/>
    </source>
</evidence>
<keyword evidence="6 7" id="KW-0998">Cell outer membrane</keyword>
<evidence type="ECO:0000313" key="11">
    <source>
        <dbReference type="Proteomes" id="UP000297647"/>
    </source>
</evidence>
<dbReference type="NCBIfam" id="TIGR04056">
    <property type="entry name" value="OMP_RagA_SusC"/>
    <property type="match status" value="1"/>
</dbReference>
<evidence type="ECO:0000256" key="2">
    <source>
        <dbReference type="ARBA" id="ARBA00022448"/>
    </source>
</evidence>
<keyword evidence="5 7" id="KW-0472">Membrane</keyword>
<evidence type="ECO:0000256" key="4">
    <source>
        <dbReference type="ARBA" id="ARBA00022692"/>
    </source>
</evidence>
<dbReference type="Gene3D" id="2.170.130.10">
    <property type="entry name" value="TonB-dependent receptor, plug domain"/>
    <property type="match status" value="1"/>
</dbReference>
<keyword evidence="3 7" id="KW-1134">Transmembrane beta strand</keyword>
<accession>A0A4Y9R189</accession>
<dbReference type="InterPro" id="IPR008969">
    <property type="entry name" value="CarboxyPept-like_regulatory"/>
</dbReference>
<dbReference type="Proteomes" id="UP000297647">
    <property type="component" value="Unassembled WGS sequence"/>
</dbReference>
<keyword evidence="11" id="KW-1185">Reference proteome</keyword>
<dbReference type="InterPro" id="IPR012910">
    <property type="entry name" value="Plug_dom"/>
</dbReference>
<dbReference type="FunFam" id="2.60.40.1120:FF:000003">
    <property type="entry name" value="Outer membrane protein Omp121"/>
    <property type="match status" value="1"/>
</dbReference>
<dbReference type="Pfam" id="PF07715">
    <property type="entry name" value="Plug"/>
    <property type="match status" value="1"/>
</dbReference>
<dbReference type="SUPFAM" id="SSF49464">
    <property type="entry name" value="Carboxypeptidase regulatory domain-like"/>
    <property type="match status" value="1"/>
</dbReference>
<evidence type="ECO:0000256" key="5">
    <source>
        <dbReference type="ARBA" id="ARBA00023136"/>
    </source>
</evidence>
<dbReference type="FunFam" id="2.170.130.10:FF:000008">
    <property type="entry name" value="SusC/RagA family TonB-linked outer membrane protein"/>
    <property type="match status" value="1"/>
</dbReference>
<keyword evidence="4 7" id="KW-0812">Transmembrane</keyword>
<organism evidence="10 11">
    <name type="scientific">Algoriphagus kandeliae</name>
    <dbReference type="NCBI Taxonomy" id="2562278"/>
    <lineage>
        <taxon>Bacteria</taxon>
        <taxon>Pseudomonadati</taxon>
        <taxon>Bacteroidota</taxon>
        <taxon>Cytophagia</taxon>
        <taxon>Cytophagales</taxon>
        <taxon>Cyclobacteriaceae</taxon>
        <taxon>Algoriphagus</taxon>
    </lineage>
</organism>
<dbReference type="InterPro" id="IPR036942">
    <property type="entry name" value="Beta-barrel_TonB_sf"/>
</dbReference>
<dbReference type="RefSeq" id="WP_135070812.1">
    <property type="nucleotide sequence ID" value="NZ_SPSB01000001.1"/>
</dbReference>
<reference evidence="10 11" key="1">
    <citation type="submission" date="2019-03" db="EMBL/GenBank/DDBJ databases">
        <title>Algoriphagus sp. nov, a new strain isolated from root system soil of mangrove plant Kandelia.</title>
        <authorList>
            <person name="Yin Q."/>
            <person name="Wang K."/>
            <person name="Song Z."/>
        </authorList>
    </citation>
    <scope>NUCLEOTIDE SEQUENCE [LARGE SCALE GENOMIC DNA]</scope>
    <source>
        <strain evidence="10 11">XY-J91</strain>
    </source>
</reference>
<evidence type="ECO:0000256" key="1">
    <source>
        <dbReference type="ARBA" id="ARBA00004571"/>
    </source>
</evidence>
<comment type="similarity">
    <text evidence="7">Belongs to the TonB-dependent receptor family.</text>
</comment>
<evidence type="ECO:0000313" key="10">
    <source>
        <dbReference type="EMBL" id="TFV97692.1"/>
    </source>
</evidence>
<dbReference type="InterPro" id="IPR039426">
    <property type="entry name" value="TonB-dep_rcpt-like"/>
</dbReference>
<evidence type="ECO:0000259" key="9">
    <source>
        <dbReference type="Pfam" id="PF07715"/>
    </source>
</evidence>
<feature type="domain" description="TonB-dependent receptor plug" evidence="9">
    <location>
        <begin position="225"/>
        <end position="349"/>
    </location>
</feature>
<feature type="compositionally biased region" description="Basic and acidic residues" evidence="8">
    <location>
        <begin position="404"/>
        <end position="416"/>
    </location>
</feature>
<dbReference type="InterPro" id="IPR023996">
    <property type="entry name" value="TonB-dep_OMP_SusC/RagA"/>
</dbReference>
<name>A0A4Y9R189_9BACT</name>
<protein>
    <submittedName>
        <fullName evidence="10">SusC/RagA family TonB-linked outer membrane protein</fullName>
    </submittedName>
</protein>
<feature type="region of interest" description="Disordered" evidence="8">
    <location>
        <begin position="398"/>
        <end position="417"/>
    </location>
</feature>
<feature type="region of interest" description="Disordered" evidence="8">
    <location>
        <begin position="1050"/>
        <end position="1070"/>
    </location>
</feature>
<dbReference type="Gene3D" id="2.60.40.1120">
    <property type="entry name" value="Carboxypeptidase-like, regulatory domain"/>
    <property type="match status" value="1"/>
</dbReference>
<dbReference type="EMBL" id="SPSB01000001">
    <property type="protein sequence ID" value="TFV97692.1"/>
    <property type="molecule type" value="Genomic_DNA"/>
</dbReference>
<evidence type="ECO:0000256" key="7">
    <source>
        <dbReference type="PROSITE-ProRule" id="PRU01360"/>
    </source>
</evidence>
<comment type="caution">
    <text evidence="10">The sequence shown here is derived from an EMBL/GenBank/DDBJ whole genome shotgun (WGS) entry which is preliminary data.</text>
</comment>
<dbReference type="NCBIfam" id="TIGR04057">
    <property type="entry name" value="SusC_RagA_signa"/>
    <property type="match status" value="1"/>
</dbReference>
<dbReference type="Gene3D" id="2.40.170.20">
    <property type="entry name" value="TonB-dependent receptor, beta-barrel domain"/>
    <property type="match status" value="1"/>
</dbReference>
<dbReference type="AlphaFoldDB" id="A0A4Y9R189"/>
<evidence type="ECO:0000256" key="3">
    <source>
        <dbReference type="ARBA" id="ARBA00022452"/>
    </source>
</evidence>
<dbReference type="Pfam" id="PF13715">
    <property type="entry name" value="CarbopepD_reg_2"/>
    <property type="match status" value="1"/>
</dbReference>
<dbReference type="GO" id="GO:0009279">
    <property type="term" value="C:cell outer membrane"/>
    <property type="evidence" value="ECO:0007669"/>
    <property type="project" value="UniProtKB-SubCell"/>
</dbReference>
<feature type="compositionally biased region" description="Polar residues" evidence="8">
    <location>
        <begin position="1061"/>
        <end position="1070"/>
    </location>
</feature>
<keyword evidence="2 7" id="KW-0813">Transport</keyword>
<dbReference type="PROSITE" id="PS52016">
    <property type="entry name" value="TONB_DEPENDENT_REC_3"/>
    <property type="match status" value="1"/>
</dbReference>
<dbReference type="InterPro" id="IPR023997">
    <property type="entry name" value="TonB-dep_OMP_SusC/RagA_CS"/>
</dbReference>
<evidence type="ECO:0000256" key="6">
    <source>
        <dbReference type="ARBA" id="ARBA00023237"/>
    </source>
</evidence>
<dbReference type="OrthoDB" id="9768177at2"/>
<sequence>MKKPLLRQLLMLSKRILYAFAIQLIFCSVLLANTGKAQMKSISEVKVSISLDDQPLRKAFSQLERKTDFKFTYNPNTIPLNQRISLDLENATVYQVLENLIRQTNLSFVQINKNIHVKLPSDSGKSISIQELEFIDIQGKVTDASGQPLPGVTVIVEGTTSGTVTDIDGSYSLSASEGDVLIFSFVGFESRRVTVGNQTTIDIQMAEDAQALEEVVVVGYGTQDRRKITGAISSIDSEDLGVVPVTSFDQSLQGRLPGVQVTQTTGSPGGAVTVRIRGFGSISASNEPLYVVDGFPIENESNQGNSGSGFSRLSINPLASFDPNDIESIDVLKDAAAAAIYGSRGANGVVIITTKKGKSGKPSIDFNHYTGWQVATNLPELMNSQEYLDMMVEARNNSWVDGDPDNRSNSDPDEIRPGNLRVGQFQTAPQHDTNWLDEIFRTAMMSNYNLSIKGGNQNIKYAISGGFFNQDGIIIGSGFKRYNFRANIDIKANEKLSMGFNFAPSISIHDRIRTEGNGNFVQGSVIHAAISARPSFPVYNEDGTYFNHRAGGTPPFLSNPVFLANELEEEVNVSRILTNYFAEYSFIEDLKLKVSLGADFNNITNLQFVPRSPNWPPFEAIVGQAYSFQSQAFSWLNENILTYSKKIGNHDFSILGGATFQKYRINRMDGSSQNIPTNSIKTVSAGTVINGLSQRIEEWSLVSYLARATYDYKGKYLISASARTDGSSRFGSETKYGFFPSGSIGWLFSDESFFPQSKFFSEGKLRLSYGLTGNNSIGNYSRFALLGNTRYVLGSDQQVVGGLSPSSIANDELGWEVSKSFNIGTDLYFFDNRIRLLADYYIKNTNDLLLNVPVPVTTGFTSALQNIGEVRNWGWEFALNTVNFDKEFKWSSDFNISFNNNRIIDLGGSGVDGVLLIEPPIFAIGQIYINQEGQPFSQFYGFKTDGIFQTEEEIANHNAEQPFARPGDYRFVDLNNDGIIDAQDRTVIGNPLPDFFYGLNNRFSYKNIELSIFLQGVSGGDIFNINGRSGATLGGTTNQLKDAVNRWKSPSEPGDGFHSRANVNDRNGNSRISDRWVEDGSFLRVKNITLSYTFKPALLNSIGLKTARIYLQGTNILTFTNYSGFDPEASFSNNNPLLQGLDWQVYPLNKTYTVGINASF</sequence>